<dbReference type="EMBL" id="BTGU01000222">
    <property type="protein sequence ID" value="GMN65254.1"/>
    <property type="molecule type" value="Genomic_DNA"/>
</dbReference>
<evidence type="ECO:0000313" key="1">
    <source>
        <dbReference type="EMBL" id="GMN65254.1"/>
    </source>
</evidence>
<proteinExistence type="predicted"/>
<comment type="caution">
    <text evidence="1">The sequence shown here is derived from an EMBL/GenBank/DDBJ whole genome shotgun (WGS) entry which is preliminary data.</text>
</comment>
<gene>
    <name evidence="1" type="ORF">TIFTF001_034316</name>
</gene>
<keyword evidence="2" id="KW-1185">Reference proteome</keyword>
<dbReference type="AlphaFoldDB" id="A0AA88J8E2"/>
<dbReference type="Proteomes" id="UP001187192">
    <property type="component" value="Unassembled WGS sequence"/>
</dbReference>
<name>A0AA88J8E2_FICCA</name>
<protein>
    <submittedName>
        <fullName evidence="1">Uncharacterized protein</fullName>
    </submittedName>
</protein>
<evidence type="ECO:0000313" key="2">
    <source>
        <dbReference type="Proteomes" id="UP001187192"/>
    </source>
</evidence>
<reference evidence="1" key="1">
    <citation type="submission" date="2023-07" db="EMBL/GenBank/DDBJ databases">
        <title>draft genome sequence of fig (Ficus carica).</title>
        <authorList>
            <person name="Takahashi T."/>
            <person name="Nishimura K."/>
        </authorList>
    </citation>
    <scope>NUCLEOTIDE SEQUENCE</scope>
</reference>
<sequence length="69" mass="7908">MKVARRSATSSRDPRLLSESYLLYVLIHASEIRSECHRRLSPTMRVKEKATIDEGGEEISDEFEGIRTV</sequence>
<organism evidence="1 2">
    <name type="scientific">Ficus carica</name>
    <name type="common">Common fig</name>
    <dbReference type="NCBI Taxonomy" id="3494"/>
    <lineage>
        <taxon>Eukaryota</taxon>
        <taxon>Viridiplantae</taxon>
        <taxon>Streptophyta</taxon>
        <taxon>Embryophyta</taxon>
        <taxon>Tracheophyta</taxon>
        <taxon>Spermatophyta</taxon>
        <taxon>Magnoliopsida</taxon>
        <taxon>eudicotyledons</taxon>
        <taxon>Gunneridae</taxon>
        <taxon>Pentapetalae</taxon>
        <taxon>rosids</taxon>
        <taxon>fabids</taxon>
        <taxon>Rosales</taxon>
        <taxon>Moraceae</taxon>
        <taxon>Ficeae</taxon>
        <taxon>Ficus</taxon>
    </lineage>
</organism>
<accession>A0AA88J8E2</accession>